<feature type="region of interest" description="Disordered" evidence="1">
    <location>
        <begin position="125"/>
        <end position="159"/>
    </location>
</feature>
<gene>
    <name evidence="3" type="ORF">PJF56_07905</name>
</gene>
<keyword evidence="2" id="KW-0812">Transmembrane</keyword>
<dbReference type="EMBL" id="JAQPOK010000066">
    <property type="protein sequence ID" value="MDJ1178783.1"/>
    <property type="molecule type" value="Genomic_DNA"/>
</dbReference>
<accession>A0ABT7BHW4</accession>
<dbReference type="Pfam" id="PF07963">
    <property type="entry name" value="N_methyl"/>
    <property type="match status" value="1"/>
</dbReference>
<name>A0ABT7BHW4_9CYAN</name>
<dbReference type="RefSeq" id="WP_283762095.1">
    <property type="nucleotide sequence ID" value="NZ_JAQPOK010000066.1"/>
</dbReference>
<keyword evidence="4" id="KW-1185">Reference proteome</keyword>
<keyword evidence="2" id="KW-0472">Membrane</keyword>
<sequence length="233" mass="25362">MARKNDWKREQGFTLIELMVVVALIGILSAIATPSWLGFVRQQRVTAVNDGVSLALRGAQQKAKSTKLAQSVSVRVTDEGIPQIAVHQKDRRADDLTDREWENLGSDQGVSGDQILLFTNLEVNEPSSDEENDGSKNNLDDSIAEDAYPKPKGNKGPVTIVFDQDGNLDPLTSPDITIGTPPNHTDKGLIIGVAVPRGDDPTKPVDNTRRCVVVKTLLGAMELEDEANCEPWP</sequence>
<dbReference type="InterPro" id="IPR012902">
    <property type="entry name" value="N_methyl_site"/>
</dbReference>
<dbReference type="InterPro" id="IPR045584">
    <property type="entry name" value="Pilin-like"/>
</dbReference>
<evidence type="ECO:0000313" key="4">
    <source>
        <dbReference type="Proteomes" id="UP001231370"/>
    </source>
</evidence>
<proteinExistence type="predicted"/>
<comment type="caution">
    <text evidence="3">The sequence shown here is derived from an EMBL/GenBank/DDBJ whole genome shotgun (WGS) entry which is preliminary data.</text>
</comment>
<evidence type="ECO:0000256" key="1">
    <source>
        <dbReference type="SAM" id="MobiDB-lite"/>
    </source>
</evidence>
<dbReference type="SUPFAM" id="SSF54523">
    <property type="entry name" value="Pili subunits"/>
    <property type="match status" value="1"/>
</dbReference>
<evidence type="ECO:0000313" key="3">
    <source>
        <dbReference type="EMBL" id="MDJ1178783.1"/>
    </source>
</evidence>
<reference evidence="3 4" key="1">
    <citation type="submission" date="2023-01" db="EMBL/GenBank/DDBJ databases">
        <title>Novel diversity within Roseofilum (Cyanobacteria; Desertifilaceae) from marine benthic mats with descriptions of four novel species.</title>
        <authorList>
            <person name="Wang Y."/>
            <person name="Berthold D.E."/>
            <person name="Hu J."/>
            <person name="Lefler F.W."/>
            <person name="Laughinghouse H.D. IV."/>
        </authorList>
    </citation>
    <scope>NUCLEOTIDE SEQUENCE [LARGE SCALE GENOMIC DNA]</scope>
    <source>
        <strain evidence="3 4">BLCC-M91</strain>
    </source>
</reference>
<dbReference type="PROSITE" id="PS00409">
    <property type="entry name" value="PROKAR_NTER_METHYL"/>
    <property type="match status" value="1"/>
</dbReference>
<organism evidence="3 4">
    <name type="scientific">Roseofilum halophilum BLCC-M91</name>
    <dbReference type="NCBI Taxonomy" id="3022259"/>
    <lineage>
        <taxon>Bacteria</taxon>
        <taxon>Bacillati</taxon>
        <taxon>Cyanobacteriota</taxon>
        <taxon>Cyanophyceae</taxon>
        <taxon>Desertifilales</taxon>
        <taxon>Desertifilaceae</taxon>
        <taxon>Roseofilum</taxon>
        <taxon>Roseofilum halophilum</taxon>
    </lineage>
</organism>
<dbReference type="NCBIfam" id="TIGR02532">
    <property type="entry name" value="IV_pilin_GFxxxE"/>
    <property type="match status" value="1"/>
</dbReference>
<feature type="transmembrane region" description="Helical" evidence="2">
    <location>
        <begin position="12"/>
        <end position="37"/>
    </location>
</feature>
<keyword evidence="2" id="KW-1133">Transmembrane helix</keyword>
<dbReference type="Gene3D" id="3.30.700.10">
    <property type="entry name" value="Glycoprotein, Type 4 Pilin"/>
    <property type="match status" value="1"/>
</dbReference>
<protein>
    <submittedName>
        <fullName evidence="3">Prepilin-type N-terminal cleavage/methylation domain-containing protein</fullName>
    </submittedName>
</protein>
<evidence type="ECO:0000256" key="2">
    <source>
        <dbReference type="SAM" id="Phobius"/>
    </source>
</evidence>
<dbReference type="Proteomes" id="UP001231370">
    <property type="component" value="Unassembled WGS sequence"/>
</dbReference>